<evidence type="ECO:0000313" key="2">
    <source>
        <dbReference type="EMBL" id="QHT09307.1"/>
    </source>
</evidence>
<reference evidence="2" key="1">
    <citation type="journal article" date="2020" name="Nature">
        <title>Giant virus diversity and host interactions through global metagenomics.</title>
        <authorList>
            <person name="Schulz F."/>
            <person name="Roux S."/>
            <person name="Paez-Espino D."/>
            <person name="Jungbluth S."/>
            <person name="Walsh D.A."/>
            <person name="Denef V.J."/>
            <person name="McMahon K.D."/>
            <person name="Konstantinidis K.T."/>
            <person name="Eloe-Fadrosh E.A."/>
            <person name="Kyrpides N.C."/>
            <person name="Woyke T."/>
        </authorList>
    </citation>
    <scope>NUCLEOTIDE SEQUENCE</scope>
    <source>
        <strain evidence="2">GVMAG-M-3300023110-24</strain>
    </source>
</reference>
<proteinExistence type="predicted"/>
<accession>A0A6C0CYG5</accession>
<sequence length="81" mass="9438">MTTVNNYIIILDDEDEKKESKMIDILNISAVLIGLLLGYFGMNYEKLGPGNFHKSENFEQMIIFVSFIIVGSVSFYYYYFE</sequence>
<keyword evidence="1" id="KW-0472">Membrane</keyword>
<dbReference type="AlphaFoldDB" id="A0A6C0CYG5"/>
<keyword evidence="1" id="KW-0812">Transmembrane</keyword>
<feature type="transmembrane region" description="Helical" evidence="1">
    <location>
        <begin position="25"/>
        <end position="42"/>
    </location>
</feature>
<evidence type="ECO:0000256" key="1">
    <source>
        <dbReference type="SAM" id="Phobius"/>
    </source>
</evidence>
<organism evidence="2">
    <name type="scientific">viral metagenome</name>
    <dbReference type="NCBI Taxonomy" id="1070528"/>
    <lineage>
        <taxon>unclassified sequences</taxon>
        <taxon>metagenomes</taxon>
        <taxon>organismal metagenomes</taxon>
    </lineage>
</organism>
<keyword evidence="1" id="KW-1133">Transmembrane helix</keyword>
<protein>
    <submittedName>
        <fullName evidence="2">Uncharacterized protein</fullName>
    </submittedName>
</protein>
<name>A0A6C0CYG5_9ZZZZ</name>
<dbReference type="EMBL" id="MN739509">
    <property type="protein sequence ID" value="QHT09307.1"/>
    <property type="molecule type" value="Genomic_DNA"/>
</dbReference>
<feature type="transmembrane region" description="Helical" evidence="1">
    <location>
        <begin position="62"/>
        <end position="80"/>
    </location>
</feature>